<keyword evidence="5" id="KW-1185">Reference proteome</keyword>
<dbReference type="NCBIfam" id="TIGR01730">
    <property type="entry name" value="RND_mfp"/>
    <property type="match status" value="1"/>
</dbReference>
<dbReference type="Pfam" id="PF25917">
    <property type="entry name" value="BSH_RND"/>
    <property type="match status" value="1"/>
</dbReference>
<reference evidence="4 5" key="1">
    <citation type="journal article" date="2016" name="PLoS ONE">
        <title>Whole-Genome Sequence Analysis of Bombella intestini LMG 28161T, a Novel Acetic Acid Bacterium Isolated from the Crop of a Red-Tailed Bumble Bee, Bombus lapidarius.</title>
        <authorList>
            <person name="Li L."/>
            <person name="Illeghems K."/>
            <person name="Van Kerrebroeck S."/>
            <person name="Borremans W."/>
            <person name="Cleenwerck I."/>
            <person name="Smagghe G."/>
            <person name="De Vuyst L."/>
            <person name="Vandamme P."/>
        </authorList>
    </citation>
    <scope>NUCLEOTIDE SEQUENCE [LARGE SCALE GENOMIC DNA]</scope>
    <source>
        <strain evidence="4 5">R-52487</strain>
    </source>
</reference>
<comment type="caution">
    <text evidence="4">The sequence shown here is derived from an EMBL/GenBank/DDBJ whole genome shotgun (WGS) entry which is preliminary data.</text>
</comment>
<protein>
    <submittedName>
        <fullName evidence="4">Multidrug transporter</fullName>
    </submittedName>
</protein>
<name>A0A1S8GP81_9PROT</name>
<dbReference type="EMBL" id="JATM01000004">
    <property type="protein sequence ID" value="OOL17726.1"/>
    <property type="molecule type" value="Genomic_DNA"/>
</dbReference>
<dbReference type="RefSeq" id="WP_077396725.1">
    <property type="nucleotide sequence ID" value="NZ_JATM01000004.1"/>
</dbReference>
<evidence type="ECO:0000256" key="1">
    <source>
        <dbReference type="ARBA" id="ARBA00009477"/>
    </source>
</evidence>
<dbReference type="GO" id="GO:0015562">
    <property type="term" value="F:efflux transmembrane transporter activity"/>
    <property type="evidence" value="ECO:0007669"/>
    <property type="project" value="TreeGrafter"/>
</dbReference>
<dbReference type="AlphaFoldDB" id="A0A1S8GP81"/>
<sequence length="399" mass="42997">MASMSRKHKLLLGLIALVLGLYVIVLLLGRITHNAHLHDVAEESAVPNVAVILPHKADSKVSLTLPGTVDAWYQAPIYAQVSGYVKMWYKDYGAVVHQGDVLAEINAPALDAQYAQALADLDAQKAKYNLASVTANRWRAMGHSQAVSGQSVSVATADEQAAYAKMEAAQRNVDHFAALEKFKQIVAPFDGVVTARSINVGDYVNSGGGQLNAAGGASELFTVADTHRLRLFISVPEIFSYMLTDGLTAEIHVPQYPDRTFTAKFLTASLGYDPNTRTAVSEFTLDNADHALWPGTFASVSLKANNNAAHLLKIPTGSLVFQEKGMQVATVDQKNTVHFKNIRVGKMADSSTEVQAGITADDRIINNPPADLLEGDPVHIVTPARGYNQSGWEESGDDD</sequence>
<dbReference type="SUPFAM" id="SSF111369">
    <property type="entry name" value="HlyD-like secretion proteins"/>
    <property type="match status" value="1"/>
</dbReference>
<dbReference type="InterPro" id="IPR058625">
    <property type="entry name" value="MdtA-like_BSH"/>
</dbReference>
<dbReference type="Gene3D" id="1.10.287.470">
    <property type="entry name" value="Helix hairpin bin"/>
    <property type="match status" value="1"/>
</dbReference>
<gene>
    <name evidence="4" type="ORF">AL01_07025</name>
</gene>
<evidence type="ECO:0000259" key="2">
    <source>
        <dbReference type="Pfam" id="PF25917"/>
    </source>
</evidence>
<comment type="similarity">
    <text evidence="1">Belongs to the membrane fusion protein (MFP) (TC 8.A.1) family.</text>
</comment>
<dbReference type="Gene3D" id="2.40.420.20">
    <property type="match status" value="1"/>
</dbReference>
<feature type="domain" description="Multidrug resistance protein MdtA-like barrel-sandwich hybrid" evidence="2">
    <location>
        <begin position="75"/>
        <end position="208"/>
    </location>
</feature>
<dbReference type="Pfam" id="PF25954">
    <property type="entry name" value="Beta-barrel_RND_2"/>
    <property type="match status" value="1"/>
</dbReference>
<dbReference type="OrthoDB" id="9806939at2"/>
<feature type="domain" description="CusB-like beta-barrel" evidence="3">
    <location>
        <begin position="233"/>
        <end position="305"/>
    </location>
</feature>
<dbReference type="STRING" id="1539051.AL01_07025"/>
<dbReference type="GO" id="GO:1990281">
    <property type="term" value="C:efflux pump complex"/>
    <property type="evidence" value="ECO:0007669"/>
    <property type="project" value="TreeGrafter"/>
</dbReference>
<organism evidence="4 5">
    <name type="scientific">Bombella intestini</name>
    <dbReference type="NCBI Taxonomy" id="1539051"/>
    <lineage>
        <taxon>Bacteria</taxon>
        <taxon>Pseudomonadati</taxon>
        <taxon>Pseudomonadota</taxon>
        <taxon>Alphaproteobacteria</taxon>
        <taxon>Acetobacterales</taxon>
        <taxon>Acetobacteraceae</taxon>
        <taxon>Bombella</taxon>
    </lineage>
</organism>
<evidence type="ECO:0000313" key="4">
    <source>
        <dbReference type="EMBL" id="OOL17726.1"/>
    </source>
</evidence>
<dbReference type="PANTHER" id="PTHR30469:SF37">
    <property type="entry name" value="RAGD PROTEIN"/>
    <property type="match status" value="1"/>
</dbReference>
<proteinExistence type="inferred from homology"/>
<evidence type="ECO:0000259" key="3">
    <source>
        <dbReference type="Pfam" id="PF25954"/>
    </source>
</evidence>
<dbReference type="Proteomes" id="UP000200980">
    <property type="component" value="Unassembled WGS sequence"/>
</dbReference>
<accession>A0A1S8GP81</accession>
<dbReference type="InterPro" id="IPR006143">
    <property type="entry name" value="RND_pump_MFP"/>
</dbReference>
<evidence type="ECO:0000313" key="5">
    <source>
        <dbReference type="Proteomes" id="UP000200980"/>
    </source>
</evidence>
<dbReference type="Gene3D" id="2.40.30.170">
    <property type="match status" value="1"/>
</dbReference>
<dbReference type="InterPro" id="IPR058792">
    <property type="entry name" value="Beta-barrel_RND_2"/>
</dbReference>
<dbReference type="PANTHER" id="PTHR30469">
    <property type="entry name" value="MULTIDRUG RESISTANCE PROTEIN MDTA"/>
    <property type="match status" value="1"/>
</dbReference>
<dbReference type="Gene3D" id="2.40.50.100">
    <property type="match status" value="1"/>
</dbReference>